<dbReference type="OrthoDB" id="433210at2759"/>
<feature type="compositionally biased region" description="Basic residues" evidence="4">
    <location>
        <begin position="661"/>
        <end position="675"/>
    </location>
</feature>
<organism evidence="5 6">
    <name type="scientific">Symbiodinium microadriaticum</name>
    <name type="common">Dinoflagellate</name>
    <name type="synonym">Zooxanthella microadriatica</name>
    <dbReference type="NCBI Taxonomy" id="2951"/>
    <lineage>
        <taxon>Eukaryota</taxon>
        <taxon>Sar</taxon>
        <taxon>Alveolata</taxon>
        <taxon>Dinophyceae</taxon>
        <taxon>Suessiales</taxon>
        <taxon>Symbiodiniaceae</taxon>
        <taxon>Symbiodinium</taxon>
    </lineage>
</organism>
<feature type="region of interest" description="Disordered" evidence="4">
    <location>
        <begin position="184"/>
        <end position="260"/>
    </location>
</feature>
<feature type="region of interest" description="Disordered" evidence="4">
    <location>
        <begin position="785"/>
        <end position="806"/>
    </location>
</feature>
<keyword evidence="6" id="KW-1185">Reference proteome</keyword>
<evidence type="ECO:0000256" key="1">
    <source>
        <dbReference type="ARBA" id="ARBA00022614"/>
    </source>
</evidence>
<dbReference type="InterPro" id="IPR042655">
    <property type="entry name" value="LRC72"/>
</dbReference>
<keyword evidence="3" id="KW-0175">Coiled coil</keyword>
<dbReference type="InterPro" id="IPR032675">
    <property type="entry name" value="LRR_dom_sf"/>
</dbReference>
<protein>
    <submittedName>
        <fullName evidence="5">Leucine-rich repeat and IQ domain-containing protein 1</fullName>
    </submittedName>
</protein>
<dbReference type="InterPro" id="IPR001611">
    <property type="entry name" value="Leu-rich_rpt"/>
</dbReference>
<feature type="compositionally biased region" description="Pro residues" evidence="4">
    <location>
        <begin position="117"/>
        <end position="127"/>
    </location>
</feature>
<feature type="region of interest" description="Disordered" evidence="4">
    <location>
        <begin position="112"/>
        <end position="140"/>
    </location>
</feature>
<feature type="region of interest" description="Disordered" evidence="4">
    <location>
        <begin position="294"/>
        <end position="410"/>
    </location>
</feature>
<feature type="region of interest" description="Disordered" evidence="4">
    <location>
        <begin position="626"/>
        <end position="699"/>
    </location>
</feature>
<dbReference type="SUPFAM" id="SSF52075">
    <property type="entry name" value="Outer arm dynein light chain 1"/>
    <property type="match status" value="1"/>
</dbReference>
<keyword evidence="2" id="KW-0677">Repeat</keyword>
<proteinExistence type="predicted"/>
<evidence type="ECO:0000256" key="4">
    <source>
        <dbReference type="SAM" id="MobiDB-lite"/>
    </source>
</evidence>
<name>A0A1Q9C0G3_SYMMI</name>
<dbReference type="AlphaFoldDB" id="A0A1Q9C0G3"/>
<feature type="compositionally biased region" description="Low complexity" evidence="4">
    <location>
        <begin position="343"/>
        <end position="364"/>
    </location>
</feature>
<comment type="caution">
    <text evidence="5">The sequence shown here is derived from an EMBL/GenBank/DDBJ whole genome shotgun (WGS) entry which is preliminary data.</text>
</comment>
<gene>
    <name evidence="5" type="primary">Lrriq1</name>
    <name evidence="5" type="ORF">AK812_SmicGene43665</name>
</gene>
<dbReference type="PROSITE" id="PS51450">
    <property type="entry name" value="LRR"/>
    <property type="match status" value="1"/>
</dbReference>
<feature type="compositionally biased region" description="Low complexity" evidence="4">
    <location>
        <begin position="294"/>
        <end position="306"/>
    </location>
</feature>
<evidence type="ECO:0000256" key="2">
    <source>
        <dbReference type="ARBA" id="ARBA00022737"/>
    </source>
</evidence>
<dbReference type="EMBL" id="LSRX01002034">
    <property type="protein sequence ID" value="OLP76404.1"/>
    <property type="molecule type" value="Genomic_DNA"/>
</dbReference>
<feature type="coiled-coil region" evidence="3">
    <location>
        <begin position="708"/>
        <end position="780"/>
    </location>
</feature>
<dbReference type="Gene3D" id="3.80.10.10">
    <property type="entry name" value="Ribonuclease Inhibitor"/>
    <property type="match status" value="1"/>
</dbReference>
<dbReference type="PANTHER" id="PTHR46759">
    <property type="entry name" value="LEUCINE-RICH REPEAT-CONTAINING PROTEIN 72"/>
    <property type="match status" value="1"/>
</dbReference>
<dbReference type="Proteomes" id="UP000186817">
    <property type="component" value="Unassembled WGS sequence"/>
</dbReference>
<evidence type="ECO:0000313" key="6">
    <source>
        <dbReference type="Proteomes" id="UP000186817"/>
    </source>
</evidence>
<dbReference type="PANTHER" id="PTHR46759:SF1">
    <property type="entry name" value="LEUCINE-RICH REPEAT-CONTAINING PROTEIN 72"/>
    <property type="match status" value="1"/>
</dbReference>
<feature type="compositionally biased region" description="Low complexity" evidence="4">
    <location>
        <begin position="225"/>
        <end position="247"/>
    </location>
</feature>
<feature type="compositionally biased region" description="Low complexity" evidence="4">
    <location>
        <begin position="184"/>
        <end position="206"/>
    </location>
</feature>
<feature type="compositionally biased region" description="Polar residues" evidence="4">
    <location>
        <begin position="213"/>
        <end position="224"/>
    </location>
</feature>
<dbReference type="InterPro" id="IPR003591">
    <property type="entry name" value="Leu-rich_rpt_typical-subtyp"/>
</dbReference>
<keyword evidence="1" id="KW-0433">Leucine-rich repeat</keyword>
<sequence>MKRLCWLRHHRGPTIGCPDHTRSTAADEHDEIEAVFVSRCVIPVEVLEVLSLSAPFSLEGPSDQVEMSEVAPTTDMSQLSPMMRRVYRPVANWAQVLEQLRLKPPLGLHQLVHKLTPPSPRAKPQPAPRANERPPGPWERVQQGATLASTQPAPALQWSSAGRPKLVLKPRDPQLGPVVPEVAATEPQPQATATATATTTQPPTQTRPVPLHLSQQHITSSPAVSPSKQCPAQPQPSPAAVRQPQPAGSEQRARSPQTVVPRLQLSAHGWTLSLRSRARPKSLSKVVGAVQAAAQPASQQKGSSGAVSPSGRPKLQLKPRNPRLAAPGEDEVSQPSAVPVQRQPIQSQGPAPQAQPQSGAVSPSGRPKLQLKPRNPRLAAPGEDEVSQPSAVPVQRQPIQSQGPAPQAQPQLVLKPRSEPPVPAPAGKAHEFPSACNAKSCAMEEPDKSDDPTQLILRRKGLRELQVLHFPHRALLRVVSLSHNALEELGPISLLQSLEELNVNHNRLSDLSPVASCSMLQVLLAANNRVCTVKGLEALPRLRRVSLYSNLLEDLDALIANFTAFSQLASLDLGGNPCFQDIAHKHGVVRALPGLKELDGDVLTNVDRQLAAEFFACAEEVGLERRPGSSFGLRPKTAPIEGRSQTETSPAPAPQNARTRSSSRRLRSARSRSSSRPRSGSPDVVEPVPAPTISDSPQEDLEKFQEYTKALQLRLQTTQVECENLQKQIHGLRQEAEEPILGTAALRDRLKELEKANQAMHDAAAKSRQMRTTLEALEAELLRRKQALGSGQERPGTGRTSARPGTAQAAVETVLVASQPVTLEGYKARCSALKREVEFERERTLQLRAKLCSQILGREISPPPSRGA</sequence>
<evidence type="ECO:0000313" key="5">
    <source>
        <dbReference type="EMBL" id="OLP76404.1"/>
    </source>
</evidence>
<feature type="compositionally biased region" description="Low complexity" evidence="4">
    <location>
        <begin position="397"/>
        <end position="410"/>
    </location>
</feature>
<accession>A0A1Q9C0G3</accession>
<dbReference type="SMART" id="SM00369">
    <property type="entry name" value="LRR_TYP"/>
    <property type="match status" value="2"/>
</dbReference>
<evidence type="ECO:0000256" key="3">
    <source>
        <dbReference type="SAM" id="Coils"/>
    </source>
</evidence>
<reference evidence="5 6" key="1">
    <citation type="submission" date="2016-02" db="EMBL/GenBank/DDBJ databases">
        <title>Genome analysis of coral dinoflagellate symbionts highlights evolutionary adaptations to a symbiotic lifestyle.</title>
        <authorList>
            <person name="Aranda M."/>
            <person name="Li Y."/>
            <person name="Liew Y.J."/>
            <person name="Baumgarten S."/>
            <person name="Simakov O."/>
            <person name="Wilson M."/>
            <person name="Piel J."/>
            <person name="Ashoor H."/>
            <person name="Bougouffa S."/>
            <person name="Bajic V.B."/>
            <person name="Ryu T."/>
            <person name="Ravasi T."/>
            <person name="Bayer T."/>
            <person name="Micklem G."/>
            <person name="Kim H."/>
            <person name="Bhak J."/>
            <person name="Lajeunesse T.C."/>
            <person name="Voolstra C.R."/>
        </authorList>
    </citation>
    <scope>NUCLEOTIDE SEQUENCE [LARGE SCALE GENOMIC DNA]</scope>
    <source>
        <strain evidence="5 6">CCMP2467</strain>
    </source>
</reference>